<gene>
    <name evidence="1" type="ORF">RASY3_14260</name>
</gene>
<dbReference type="AlphaFoldDB" id="A0A011UZA4"/>
<dbReference type="RefSeq" id="WP_037289265.1">
    <property type="nucleotide sequence ID" value="NZ_JEOB01000004.1"/>
</dbReference>
<evidence type="ECO:0000313" key="2">
    <source>
        <dbReference type="Proteomes" id="UP000021369"/>
    </source>
</evidence>
<accession>A0A011UZA4</accession>
<comment type="caution">
    <text evidence="1">The sequence shown here is derived from an EMBL/GenBank/DDBJ whole genome shotgun (WGS) entry which is preliminary data.</text>
</comment>
<evidence type="ECO:0000313" key="1">
    <source>
        <dbReference type="EMBL" id="EXM38497.1"/>
    </source>
</evidence>
<reference evidence="1 2" key="1">
    <citation type="submission" date="2013-06" db="EMBL/GenBank/DDBJ databases">
        <title>Rumen cellulosomics: divergent fiber-degrading strategies revealed by comparative genome-wide analysis of six Ruminococcal strains.</title>
        <authorList>
            <person name="Dassa B."/>
            <person name="Borovok I."/>
            <person name="Lamed R."/>
            <person name="Flint H."/>
            <person name="Yeoman C.J."/>
            <person name="White B."/>
            <person name="Bayer E.A."/>
        </authorList>
    </citation>
    <scope>NUCLEOTIDE SEQUENCE [LARGE SCALE GENOMIC DNA]</scope>
    <source>
        <strain evidence="1 2">SY3</strain>
    </source>
</reference>
<name>A0A011UZA4_RUMAL</name>
<dbReference type="PATRIC" id="fig|1341156.4.peg.2516"/>
<sequence length="187" mass="21274">MARLKTINSESILRKAEQGLKDHAKEFFEQGKGGEILKNHMAQAIDEKVYSQYDPVAYERRGENGGLKDKKKMYVNVTGNSSKSEFMHAQLGNFVRHNGYTTQLANGTEKAYPTPLKKSILDFLYMLKDEGLVEPRWDTDTYDVPGTKGHPLHINKAIDVKVKADNNLRKELKRACITGVRKDKIDF</sequence>
<dbReference type="OrthoDB" id="2396600at2"/>
<proteinExistence type="predicted"/>
<organism evidence="1 2">
    <name type="scientific">Ruminococcus albus SY3</name>
    <dbReference type="NCBI Taxonomy" id="1341156"/>
    <lineage>
        <taxon>Bacteria</taxon>
        <taxon>Bacillati</taxon>
        <taxon>Bacillota</taxon>
        <taxon>Clostridia</taxon>
        <taxon>Eubacteriales</taxon>
        <taxon>Oscillospiraceae</taxon>
        <taxon>Ruminococcus</taxon>
    </lineage>
</organism>
<dbReference type="Proteomes" id="UP000021369">
    <property type="component" value="Unassembled WGS sequence"/>
</dbReference>
<protein>
    <submittedName>
        <fullName evidence="1">Uncharacterized protein</fullName>
    </submittedName>
</protein>
<dbReference type="EMBL" id="JEOB01000004">
    <property type="protein sequence ID" value="EXM38497.1"/>
    <property type="molecule type" value="Genomic_DNA"/>
</dbReference>
<keyword evidence="2" id="KW-1185">Reference proteome</keyword>